<evidence type="ECO:0000256" key="8">
    <source>
        <dbReference type="ARBA" id="ARBA00038435"/>
    </source>
</evidence>
<evidence type="ECO:0000256" key="9">
    <source>
        <dbReference type="SAM" id="Phobius"/>
    </source>
</evidence>
<evidence type="ECO:0000256" key="3">
    <source>
        <dbReference type="ARBA" id="ARBA00022449"/>
    </source>
</evidence>
<dbReference type="PATRIC" id="fig|1705578.3.peg.4189"/>
<dbReference type="PANTHER" id="PTHR33451">
    <property type="entry name" value="MALATE-2H(+)/NA(+)-LACTATE ANTIPORTER"/>
    <property type="match status" value="1"/>
</dbReference>
<evidence type="ECO:0000259" key="10">
    <source>
        <dbReference type="Pfam" id="PF03553"/>
    </source>
</evidence>
<keyword evidence="4" id="KW-1003">Cell membrane</keyword>
<evidence type="ECO:0000256" key="1">
    <source>
        <dbReference type="ARBA" id="ARBA00004651"/>
    </source>
</evidence>
<feature type="transmembrane region" description="Helical" evidence="9">
    <location>
        <begin position="12"/>
        <end position="28"/>
    </location>
</feature>
<evidence type="ECO:0000256" key="2">
    <source>
        <dbReference type="ARBA" id="ARBA00022448"/>
    </source>
</evidence>
<dbReference type="Proteomes" id="UP000077384">
    <property type="component" value="Unassembled WGS sequence"/>
</dbReference>
<dbReference type="GO" id="GO:0005886">
    <property type="term" value="C:plasma membrane"/>
    <property type="evidence" value="ECO:0007669"/>
    <property type="project" value="UniProtKB-SubCell"/>
</dbReference>
<dbReference type="Pfam" id="PF03553">
    <property type="entry name" value="Na_H_antiporter"/>
    <property type="match status" value="1"/>
</dbReference>
<feature type="transmembrane region" description="Helical" evidence="9">
    <location>
        <begin position="34"/>
        <end position="59"/>
    </location>
</feature>
<gene>
    <name evidence="11" type="primary">nhaC</name>
    <name evidence="12" type="ORF">CLCOS_19390</name>
    <name evidence="11" type="ORF">WX73_04081</name>
</gene>
<evidence type="ECO:0000256" key="7">
    <source>
        <dbReference type="ARBA" id="ARBA00023136"/>
    </source>
</evidence>
<protein>
    <submittedName>
        <fullName evidence="11">Na(+)/H(+) antiporter NhaC</fullName>
    </submittedName>
</protein>
<dbReference type="Proteomes" id="UP000093694">
    <property type="component" value="Unassembled WGS sequence"/>
</dbReference>
<sequence>MCNKNIQERHRYIVLIFTFMAILSSIVFKASLFYAFTISIIFSTCVFVKSGFSVTELLVMVKNSLLDCRQLLTLILLIGALIPVWFSSGVIPTIMYYGFKYMQHMNILFTIFILTSAVAVFIGSAFATISTIGIASLGLAKAFGIPDYIILGVIVSGAFLADKMSPISGLVNLTLTTVKTSYKNMLSSMVKILFPAYLIAGSVYFYIGQRYSLGSNSSNINRYTTAIKKSFVISPLSLLIPAVIFIVSFLGVKIVNSLSLGLVASVILSMTVQKTSIWGVVMEITTGYVGNTKYEYLNKVLTGGGITSMVEVLLIMAGAISLNSIFQGTGLIKPIVDKVISTIKSKEELVIKTCAISGMSTIACDQTVGIILPGQLLRHKYEELGVENRILARTISDTGTVIAPLVPWNVNSLLILAVTGISTIKYAPYALLCYILPIVTILVTCICKVKKAG</sequence>
<feature type="transmembrane region" description="Helical" evidence="9">
    <location>
        <begin position="139"/>
        <end position="161"/>
    </location>
</feature>
<evidence type="ECO:0000313" key="11">
    <source>
        <dbReference type="EMBL" id="OAA93585.1"/>
    </source>
</evidence>
<reference evidence="11 13" key="1">
    <citation type="journal article" date="2015" name="Biotechnol. Bioeng.">
        <title>Genome sequence and phenotypic characterization of Caulobacter segnis.</title>
        <authorList>
            <person name="Patel S."/>
            <person name="Fletcher B."/>
            <person name="Scott D.C."/>
            <person name="Ely B."/>
        </authorList>
    </citation>
    <scope>NUCLEOTIDE SEQUENCE [LARGE SCALE GENOMIC DNA]</scope>
    <source>
        <strain evidence="11 13">PS02</strain>
    </source>
</reference>
<evidence type="ECO:0000313" key="12">
    <source>
        <dbReference type="EMBL" id="OBR94440.1"/>
    </source>
</evidence>
<dbReference type="GO" id="GO:0015297">
    <property type="term" value="F:antiporter activity"/>
    <property type="evidence" value="ECO:0007669"/>
    <property type="project" value="UniProtKB-KW"/>
</dbReference>
<proteinExistence type="inferred from homology"/>
<keyword evidence="5 9" id="KW-0812">Transmembrane</keyword>
<feature type="transmembrane region" description="Helical" evidence="9">
    <location>
        <begin position="230"/>
        <end position="248"/>
    </location>
</feature>
<keyword evidence="3" id="KW-0050">Antiport</keyword>
<dbReference type="AlphaFoldDB" id="A0A162JD37"/>
<dbReference type="RefSeq" id="WP_063600761.1">
    <property type="nucleotide sequence ID" value="NZ_LITQ01000011.1"/>
</dbReference>
<keyword evidence="7 9" id="KW-0472">Membrane</keyword>
<organism evidence="11 13">
    <name type="scientific">Clostridium coskatii</name>
    <dbReference type="NCBI Taxonomy" id="1705578"/>
    <lineage>
        <taxon>Bacteria</taxon>
        <taxon>Bacillati</taxon>
        <taxon>Bacillota</taxon>
        <taxon>Clostridia</taxon>
        <taxon>Eubacteriales</taxon>
        <taxon>Clostridiaceae</taxon>
        <taxon>Clostridium</taxon>
    </lineage>
</organism>
<reference evidence="12 14" key="2">
    <citation type="journal article" date="2016" name="Front. Microbiol.">
        <title>Industrial Acetogenic Biocatalysts: A Comparative Metabolic and Genomic Analysis.</title>
        <authorList>
            <person name="Bengelsdorf F."/>
            <person name="Poehlein A."/>
            <person name="Sonja S."/>
            <person name="Erz C."/>
            <person name="Hummel T."/>
            <person name="Hoffmeister S."/>
            <person name="Daniel R."/>
            <person name="Durre P."/>
        </authorList>
    </citation>
    <scope>NUCLEOTIDE SEQUENCE [LARGE SCALE GENOMIC DNA]</scope>
    <source>
        <strain evidence="12 14">PTA-10522</strain>
    </source>
</reference>
<keyword evidence="14" id="KW-1185">Reference proteome</keyword>
<dbReference type="InterPro" id="IPR052180">
    <property type="entry name" value="NhaC_Na-H+_Antiporter"/>
</dbReference>
<feature type="domain" description="Na+/H+ antiporter NhaC-like C-terminal" evidence="10">
    <location>
        <begin position="177"/>
        <end position="442"/>
    </location>
</feature>
<feature type="transmembrane region" description="Helical" evidence="9">
    <location>
        <begin position="427"/>
        <end position="447"/>
    </location>
</feature>
<comment type="subcellular location">
    <subcellularLocation>
        <location evidence="1">Cell membrane</location>
        <topology evidence="1">Multi-pass membrane protein</topology>
    </subcellularLocation>
</comment>
<dbReference type="InterPro" id="IPR018461">
    <property type="entry name" value="Na/H_Antiport_NhaC-like_C"/>
</dbReference>
<comment type="similarity">
    <text evidence="8">Belongs to the NhaC Na(+)/H(+) (TC 2.A.35) antiporter family.</text>
</comment>
<evidence type="ECO:0000313" key="14">
    <source>
        <dbReference type="Proteomes" id="UP000093694"/>
    </source>
</evidence>
<keyword evidence="6 9" id="KW-1133">Transmembrane helix</keyword>
<dbReference type="PANTHER" id="PTHR33451:SF3">
    <property type="entry name" value="MALATE-2H(+)_NA(+)-LACTATE ANTIPORTER"/>
    <property type="match status" value="1"/>
</dbReference>
<evidence type="ECO:0000313" key="13">
    <source>
        <dbReference type="Proteomes" id="UP000077384"/>
    </source>
</evidence>
<evidence type="ECO:0000256" key="4">
    <source>
        <dbReference type="ARBA" id="ARBA00022475"/>
    </source>
</evidence>
<evidence type="ECO:0000256" key="6">
    <source>
        <dbReference type="ARBA" id="ARBA00022989"/>
    </source>
</evidence>
<feature type="transmembrane region" description="Helical" evidence="9">
    <location>
        <begin position="192"/>
        <end position="209"/>
    </location>
</feature>
<feature type="transmembrane region" description="Helical" evidence="9">
    <location>
        <begin position="401"/>
        <end position="421"/>
    </location>
</feature>
<dbReference type="EMBL" id="LROR01000045">
    <property type="protein sequence ID" value="OBR94440.1"/>
    <property type="molecule type" value="Genomic_DNA"/>
</dbReference>
<accession>A0A162JD37</accession>
<comment type="caution">
    <text evidence="11">The sequence shown here is derived from an EMBL/GenBank/DDBJ whole genome shotgun (WGS) entry which is preliminary data.</text>
</comment>
<name>A0A162JD37_9CLOT</name>
<feature type="transmembrane region" description="Helical" evidence="9">
    <location>
        <begin position="71"/>
        <end position="99"/>
    </location>
</feature>
<feature type="transmembrane region" description="Helical" evidence="9">
    <location>
        <begin position="105"/>
        <end position="127"/>
    </location>
</feature>
<dbReference type="EMBL" id="LITQ01000011">
    <property type="protein sequence ID" value="OAA93585.1"/>
    <property type="molecule type" value="Genomic_DNA"/>
</dbReference>
<keyword evidence="2" id="KW-0813">Transport</keyword>
<evidence type="ECO:0000256" key="5">
    <source>
        <dbReference type="ARBA" id="ARBA00022692"/>
    </source>
</evidence>